<dbReference type="OrthoDB" id="8117402at2759"/>
<comment type="subcellular location">
    <subcellularLocation>
        <location evidence="1">Nucleus</location>
    </subcellularLocation>
</comment>
<evidence type="ECO:0000256" key="7">
    <source>
        <dbReference type="PROSITE-ProRule" id="PRU00042"/>
    </source>
</evidence>
<accession>A0A183SI97</accession>
<dbReference type="GO" id="GO:0005634">
    <property type="term" value="C:nucleus"/>
    <property type="evidence" value="ECO:0007669"/>
    <property type="project" value="UniProtKB-SubCell"/>
</dbReference>
<name>A0A183SI97_SCHSO</name>
<evidence type="ECO:0000256" key="2">
    <source>
        <dbReference type="ARBA" id="ARBA00022723"/>
    </source>
</evidence>
<keyword evidence="2" id="KW-0479">Metal-binding</keyword>
<evidence type="ECO:0000256" key="6">
    <source>
        <dbReference type="ARBA" id="ARBA00023242"/>
    </source>
</evidence>
<dbReference type="InterPro" id="IPR013087">
    <property type="entry name" value="Znf_C2H2_type"/>
</dbReference>
<dbReference type="SMART" id="SM00355">
    <property type="entry name" value="ZnF_C2H2"/>
    <property type="match status" value="2"/>
</dbReference>
<dbReference type="STRING" id="70667.A0A183SI97"/>
<keyword evidence="3" id="KW-0677">Repeat</keyword>
<evidence type="ECO:0000313" key="11">
    <source>
        <dbReference type="WBParaSite" id="SSLN_0000408101-mRNA-1"/>
    </source>
</evidence>
<dbReference type="EMBL" id="UYSU01032698">
    <property type="protein sequence ID" value="VDL90330.1"/>
    <property type="molecule type" value="Genomic_DNA"/>
</dbReference>
<evidence type="ECO:0000313" key="9">
    <source>
        <dbReference type="EMBL" id="VDL90330.1"/>
    </source>
</evidence>
<organism evidence="11">
    <name type="scientific">Schistocephalus solidus</name>
    <name type="common">Tapeworm</name>
    <dbReference type="NCBI Taxonomy" id="70667"/>
    <lineage>
        <taxon>Eukaryota</taxon>
        <taxon>Metazoa</taxon>
        <taxon>Spiralia</taxon>
        <taxon>Lophotrochozoa</taxon>
        <taxon>Platyhelminthes</taxon>
        <taxon>Cestoda</taxon>
        <taxon>Eucestoda</taxon>
        <taxon>Diphyllobothriidea</taxon>
        <taxon>Diphyllobothriidae</taxon>
        <taxon>Schistocephalus</taxon>
    </lineage>
</organism>
<keyword evidence="4 7" id="KW-0863">Zinc-finger</keyword>
<gene>
    <name evidence="9" type="ORF">SSLN_LOCUS3945</name>
</gene>
<evidence type="ECO:0000256" key="5">
    <source>
        <dbReference type="ARBA" id="ARBA00022833"/>
    </source>
</evidence>
<dbReference type="Proteomes" id="UP000275846">
    <property type="component" value="Unassembled WGS sequence"/>
</dbReference>
<keyword evidence="6" id="KW-0539">Nucleus</keyword>
<evidence type="ECO:0000256" key="4">
    <source>
        <dbReference type="ARBA" id="ARBA00022771"/>
    </source>
</evidence>
<dbReference type="GO" id="GO:0010468">
    <property type="term" value="P:regulation of gene expression"/>
    <property type="evidence" value="ECO:0007669"/>
    <property type="project" value="TreeGrafter"/>
</dbReference>
<sequence>MVKRAARKSPAPRTNTVDAKALQTCQRRERIFRARIGLVGHLRTQCTNNPTISISTSNSANPFSDSPTLTPGTNSITPYIIETTSQYSSPITPTNATTTAFTFTTTTTSISDGDPLLNFPQCNLTFTSRIGLVGHLRIYRTETGKPVPGAPTKRRDHRLHCPHCPRAFNHCMGLFGPMRIHDSEIHRNADNTDIPCTPSLLPFSPPLPPPLPRITSPQHIPISAAQNFNSRNGLVSHLRIHRKEAGEPVPGAPTYSRHTRLHCPHCYRTFTHRMGLLGHMRLHENLR</sequence>
<protein>
    <submittedName>
        <fullName evidence="11">C2H2-type domain-containing protein</fullName>
    </submittedName>
</protein>
<evidence type="ECO:0000313" key="10">
    <source>
        <dbReference type="Proteomes" id="UP000275846"/>
    </source>
</evidence>
<reference evidence="9 10" key="2">
    <citation type="submission" date="2018-11" db="EMBL/GenBank/DDBJ databases">
        <authorList>
            <consortium name="Pathogen Informatics"/>
        </authorList>
    </citation>
    <scope>NUCLEOTIDE SEQUENCE [LARGE SCALE GENOMIC DNA]</scope>
    <source>
        <strain evidence="9 10">NST_G2</strain>
    </source>
</reference>
<dbReference type="PANTHER" id="PTHR16515:SF49">
    <property type="entry name" value="GASTRULA ZINC FINGER PROTEIN XLCGF49.1-LIKE-RELATED"/>
    <property type="match status" value="1"/>
</dbReference>
<evidence type="ECO:0000259" key="8">
    <source>
        <dbReference type="PROSITE" id="PS50157"/>
    </source>
</evidence>
<keyword evidence="5" id="KW-0862">Zinc</keyword>
<dbReference type="PANTHER" id="PTHR16515">
    <property type="entry name" value="PR DOMAIN ZINC FINGER PROTEIN"/>
    <property type="match status" value="1"/>
</dbReference>
<dbReference type="PROSITE" id="PS00028">
    <property type="entry name" value="ZINC_FINGER_C2H2_1"/>
    <property type="match status" value="1"/>
</dbReference>
<dbReference type="GO" id="GO:0008270">
    <property type="term" value="F:zinc ion binding"/>
    <property type="evidence" value="ECO:0007669"/>
    <property type="project" value="UniProtKB-KW"/>
</dbReference>
<proteinExistence type="predicted"/>
<dbReference type="AlphaFoldDB" id="A0A183SI97"/>
<reference evidence="11" key="1">
    <citation type="submission" date="2016-06" db="UniProtKB">
        <authorList>
            <consortium name="WormBaseParasite"/>
        </authorList>
    </citation>
    <scope>IDENTIFICATION</scope>
</reference>
<dbReference type="InterPro" id="IPR050331">
    <property type="entry name" value="Zinc_finger"/>
</dbReference>
<evidence type="ECO:0000256" key="3">
    <source>
        <dbReference type="ARBA" id="ARBA00022737"/>
    </source>
</evidence>
<feature type="domain" description="C2H2-type" evidence="8">
    <location>
        <begin position="261"/>
        <end position="287"/>
    </location>
</feature>
<keyword evidence="10" id="KW-1185">Reference proteome</keyword>
<evidence type="ECO:0000256" key="1">
    <source>
        <dbReference type="ARBA" id="ARBA00004123"/>
    </source>
</evidence>
<dbReference type="PROSITE" id="PS50157">
    <property type="entry name" value="ZINC_FINGER_C2H2_2"/>
    <property type="match status" value="1"/>
</dbReference>
<dbReference type="WBParaSite" id="SSLN_0000408101-mRNA-1">
    <property type="protein sequence ID" value="SSLN_0000408101-mRNA-1"/>
    <property type="gene ID" value="SSLN_0000408101"/>
</dbReference>
<dbReference type="Gene3D" id="3.30.160.60">
    <property type="entry name" value="Classic Zinc Finger"/>
    <property type="match status" value="1"/>
</dbReference>